<protein>
    <submittedName>
        <fullName evidence="2">Uncharacterized protein</fullName>
    </submittedName>
</protein>
<feature type="region of interest" description="Disordered" evidence="1">
    <location>
        <begin position="1"/>
        <end position="49"/>
    </location>
</feature>
<gene>
    <name evidence="2" type="ORF">COCNU_04G012690</name>
</gene>
<evidence type="ECO:0000313" key="2">
    <source>
        <dbReference type="EMBL" id="KAG1338963.1"/>
    </source>
</evidence>
<reference evidence="2" key="1">
    <citation type="journal article" date="2017" name="Gigascience">
        <title>The genome draft of coconut (Cocos nucifera).</title>
        <authorList>
            <person name="Xiao Y."/>
            <person name="Xu P."/>
            <person name="Fan H."/>
            <person name="Baudouin L."/>
            <person name="Xia W."/>
            <person name="Bocs S."/>
            <person name="Xu J."/>
            <person name="Li Q."/>
            <person name="Guo A."/>
            <person name="Zhou L."/>
            <person name="Li J."/>
            <person name="Wu Y."/>
            <person name="Ma Z."/>
            <person name="Armero A."/>
            <person name="Issali A.E."/>
            <person name="Liu N."/>
            <person name="Peng M."/>
            <person name="Yang Y."/>
        </authorList>
    </citation>
    <scope>NUCLEOTIDE SEQUENCE</scope>
    <source>
        <tissue evidence="2">Spear leaf of Hainan Tall coconut</tissue>
    </source>
</reference>
<accession>A0A8K0I6M9</accession>
<keyword evidence="3" id="KW-1185">Reference proteome</keyword>
<dbReference type="Proteomes" id="UP000797356">
    <property type="component" value="Chromosome 4"/>
</dbReference>
<dbReference type="AlphaFoldDB" id="A0A8K0I6M9"/>
<evidence type="ECO:0000313" key="3">
    <source>
        <dbReference type="Proteomes" id="UP000797356"/>
    </source>
</evidence>
<name>A0A8K0I6M9_COCNU</name>
<organism evidence="2 3">
    <name type="scientific">Cocos nucifera</name>
    <name type="common">Coconut palm</name>
    <dbReference type="NCBI Taxonomy" id="13894"/>
    <lineage>
        <taxon>Eukaryota</taxon>
        <taxon>Viridiplantae</taxon>
        <taxon>Streptophyta</taxon>
        <taxon>Embryophyta</taxon>
        <taxon>Tracheophyta</taxon>
        <taxon>Spermatophyta</taxon>
        <taxon>Magnoliopsida</taxon>
        <taxon>Liliopsida</taxon>
        <taxon>Arecaceae</taxon>
        <taxon>Arecoideae</taxon>
        <taxon>Cocoseae</taxon>
        <taxon>Attaleinae</taxon>
        <taxon>Cocos</taxon>
    </lineage>
</organism>
<sequence length="109" mass="12737">MERKENSSKKNGEEGKERSPMRKEWRWKKPPREGRLMGGFGGEVDEEECEKGGIANEECIEVERATMKEASSESGLEEKKEKWMRRKKKEVVSEKWMKIEEATIKEEGS</sequence>
<feature type="compositionally biased region" description="Basic and acidic residues" evidence="1">
    <location>
        <begin position="1"/>
        <end position="24"/>
    </location>
</feature>
<evidence type="ECO:0000256" key="1">
    <source>
        <dbReference type="SAM" id="MobiDB-lite"/>
    </source>
</evidence>
<dbReference type="EMBL" id="CM017875">
    <property type="protein sequence ID" value="KAG1338963.1"/>
    <property type="molecule type" value="Genomic_DNA"/>
</dbReference>
<reference evidence="2" key="2">
    <citation type="submission" date="2019-07" db="EMBL/GenBank/DDBJ databases">
        <authorList>
            <person name="Yang Y."/>
            <person name="Bocs S."/>
            <person name="Baudouin L."/>
        </authorList>
    </citation>
    <scope>NUCLEOTIDE SEQUENCE</scope>
    <source>
        <tissue evidence="2">Spear leaf of Hainan Tall coconut</tissue>
    </source>
</reference>
<proteinExistence type="predicted"/>
<comment type="caution">
    <text evidence="2">The sequence shown here is derived from an EMBL/GenBank/DDBJ whole genome shotgun (WGS) entry which is preliminary data.</text>
</comment>